<feature type="transmembrane region" description="Helical" evidence="1">
    <location>
        <begin position="86"/>
        <end position="104"/>
    </location>
</feature>
<feature type="transmembrane region" description="Helical" evidence="1">
    <location>
        <begin position="57"/>
        <end position="74"/>
    </location>
</feature>
<feature type="domain" description="Fatty acid desaturase" evidence="2">
    <location>
        <begin position="58"/>
        <end position="289"/>
    </location>
</feature>
<evidence type="ECO:0000313" key="3">
    <source>
        <dbReference type="EMBL" id="USV02290.1"/>
    </source>
</evidence>
<feature type="transmembrane region" description="Helical" evidence="1">
    <location>
        <begin position="26"/>
        <end position="45"/>
    </location>
</feature>
<evidence type="ECO:0000259" key="2">
    <source>
        <dbReference type="Pfam" id="PF00487"/>
    </source>
</evidence>
<reference evidence="3" key="1">
    <citation type="journal article" date="2022" name="BMC Genomics">
        <title>Genome sequence of the entomopathogenic Serratia entomophila isolate 626 and characterisation of the species specific itaconate degradation pathway.</title>
        <authorList>
            <person name="Vaughan A.L."/>
            <person name="Altermann E."/>
            <person name="Glare T.R."/>
            <person name="Hurst M.R.H."/>
        </authorList>
    </citation>
    <scope>NUCLEOTIDE SEQUENCE</scope>
    <source>
        <strain evidence="3">626</strain>
    </source>
</reference>
<organism evidence="3 4">
    <name type="scientific">Serratia entomophila</name>
    <dbReference type="NCBI Taxonomy" id="42906"/>
    <lineage>
        <taxon>Bacteria</taxon>
        <taxon>Pseudomonadati</taxon>
        <taxon>Pseudomonadota</taxon>
        <taxon>Gammaproteobacteria</taxon>
        <taxon>Enterobacterales</taxon>
        <taxon>Yersiniaceae</taxon>
        <taxon>Serratia</taxon>
    </lineage>
</organism>
<proteinExistence type="predicted"/>
<keyword evidence="1" id="KW-0812">Transmembrane</keyword>
<feature type="transmembrane region" description="Helical" evidence="1">
    <location>
        <begin position="154"/>
        <end position="173"/>
    </location>
</feature>
<accession>A0ABY5CXU2</accession>
<keyword evidence="1" id="KW-1133">Transmembrane helix</keyword>
<keyword evidence="1" id="KW-0472">Membrane</keyword>
<dbReference type="GeneID" id="75021763"/>
<dbReference type="EMBL" id="CP074347">
    <property type="protein sequence ID" value="USV02290.1"/>
    <property type="molecule type" value="Genomic_DNA"/>
</dbReference>
<name>A0ABY5CXU2_9GAMM</name>
<evidence type="ECO:0000256" key="1">
    <source>
        <dbReference type="SAM" id="Phobius"/>
    </source>
</evidence>
<protein>
    <submittedName>
        <fullName evidence="3">Fatty acid desaturase</fullName>
    </submittedName>
</protein>
<sequence>MPSAKSHSHYLHPEQRSRIQQLYRRWYWRMELPTWGIMAAVYGGWFGVTQHWQTLGPWLGAPLLILLTTWYMSLQHELIHGHPTRWPRVNQLFGLLPLAVWYPYGLYRDSHIQHHRNEHLTDPHEDPESYYFSQAQWRRFPRLFPLLARVRNTLAGRVAFGPALDIAATLANALKAILGGDLRALAMWLTHLALLTLVLHWLQAQGIGAGFYLWVISYPALALTKIRSFFEHRAVEAPQARSIINEAAWPWRLLFLNLNYHLVHHDLPGLPWYGLREVYLAERDAYRQRSQGFVAQGYGEWVNAYAFTPIAVEVHPFSTLEPAERPQGEREAWAAETFIARWKRASQDFPTDLAK</sequence>
<evidence type="ECO:0000313" key="4">
    <source>
        <dbReference type="Proteomes" id="UP001056873"/>
    </source>
</evidence>
<dbReference type="Pfam" id="PF00487">
    <property type="entry name" value="FA_desaturase"/>
    <property type="match status" value="1"/>
</dbReference>
<dbReference type="InterPro" id="IPR005804">
    <property type="entry name" value="FA_desaturase_dom"/>
</dbReference>
<dbReference type="RefSeq" id="WP_234590015.1">
    <property type="nucleotide sequence ID" value="NZ_CAMIPG010000005.1"/>
</dbReference>
<gene>
    <name evidence="3" type="ORF">KFQ06_07190</name>
</gene>
<keyword evidence="4" id="KW-1185">Reference proteome</keyword>
<dbReference type="CDD" id="cd03509">
    <property type="entry name" value="DesA_FADS-like"/>
    <property type="match status" value="1"/>
</dbReference>
<dbReference type="Proteomes" id="UP001056873">
    <property type="component" value="Chromosome"/>
</dbReference>